<name>A0A426U7S3_9CHLR</name>
<dbReference type="EMBL" id="RSAS01000140">
    <property type="protein sequence ID" value="RRR76116.1"/>
    <property type="molecule type" value="Genomic_DNA"/>
</dbReference>
<accession>A0A426U7S3</accession>
<proteinExistence type="predicted"/>
<reference evidence="1 2" key="1">
    <citation type="submission" date="2018-12" db="EMBL/GenBank/DDBJ databases">
        <title>Genome Sequence of Candidatus Viridilinea halotolerans isolated from saline sulfide-rich spring.</title>
        <authorList>
            <person name="Grouzdev D.S."/>
            <person name="Burganskaya E.I."/>
            <person name="Krutkina M.S."/>
            <person name="Sukhacheva M.V."/>
            <person name="Gorlenko V.M."/>
        </authorList>
    </citation>
    <scope>NUCLEOTIDE SEQUENCE [LARGE SCALE GENOMIC DNA]</scope>
    <source>
        <strain evidence="1">Chok-6</strain>
    </source>
</reference>
<organism evidence="1 2">
    <name type="scientific">Candidatus Viridilinea halotolerans</name>
    <dbReference type="NCBI Taxonomy" id="2491704"/>
    <lineage>
        <taxon>Bacteria</taxon>
        <taxon>Bacillati</taxon>
        <taxon>Chloroflexota</taxon>
        <taxon>Chloroflexia</taxon>
        <taxon>Chloroflexales</taxon>
        <taxon>Chloroflexineae</taxon>
        <taxon>Oscillochloridaceae</taxon>
        <taxon>Candidatus Viridilinea</taxon>
    </lineage>
</organism>
<sequence length="85" mass="9225">MVAIEVTLNLPDELAREAVARGLLTPAALQQLIDAEVERRRKLDRLCTTLDQLAAVDLPPLTSAELNTEIHAARAERRARNAGGA</sequence>
<dbReference type="AlphaFoldDB" id="A0A426U7S3"/>
<dbReference type="Proteomes" id="UP000280307">
    <property type="component" value="Unassembled WGS sequence"/>
</dbReference>
<evidence type="ECO:0008006" key="3">
    <source>
        <dbReference type="Google" id="ProtNLM"/>
    </source>
</evidence>
<protein>
    <recommendedName>
        <fullName evidence="3">CopG family transcriptional regulator</fullName>
    </recommendedName>
</protein>
<comment type="caution">
    <text evidence="1">The sequence shown here is derived from an EMBL/GenBank/DDBJ whole genome shotgun (WGS) entry which is preliminary data.</text>
</comment>
<evidence type="ECO:0000313" key="2">
    <source>
        <dbReference type="Proteomes" id="UP000280307"/>
    </source>
</evidence>
<gene>
    <name evidence="1" type="ORF">EI684_03520</name>
</gene>
<evidence type="ECO:0000313" key="1">
    <source>
        <dbReference type="EMBL" id="RRR76116.1"/>
    </source>
</evidence>